<dbReference type="AlphaFoldDB" id="B8LMZ7"/>
<accession>B8LMZ7</accession>
<dbReference type="Gene3D" id="3.80.10.10">
    <property type="entry name" value="Ribonuclease Inhibitor"/>
    <property type="match status" value="3"/>
</dbReference>
<name>B8LMZ7_PICSI</name>
<evidence type="ECO:0000313" key="1">
    <source>
        <dbReference type="EMBL" id="ABR17027.1"/>
    </source>
</evidence>
<protein>
    <recommendedName>
        <fullName evidence="2">Rx N-terminal domain-containing protein</fullName>
    </recommendedName>
</protein>
<dbReference type="InterPro" id="IPR032675">
    <property type="entry name" value="LRR_dom_sf"/>
</dbReference>
<dbReference type="SUPFAM" id="SSF52058">
    <property type="entry name" value="L domain-like"/>
    <property type="match status" value="2"/>
</dbReference>
<reference evidence="1" key="1">
    <citation type="submission" date="2007-06" db="EMBL/GenBank/DDBJ databases">
        <title>Full length cDNA sequences from Sitka Spruce (Picea sitchensis).</title>
        <authorList>
            <person name="Ralph S.G."/>
            <person name="Chun H.E."/>
            <person name="Liao N."/>
            <person name="Ali J."/>
            <person name="Reid K."/>
            <person name="Kolosova N."/>
            <person name="Cooper N."/>
            <person name="Cullis C."/>
            <person name="Jancsik S."/>
            <person name="Moore R."/>
            <person name="Mayo M."/>
            <person name="Wagner S."/>
            <person name="Holt R.A."/>
            <person name="Jones S.J.M."/>
            <person name="Marra M.A."/>
            <person name="Ritland C.E."/>
            <person name="Ritland K."/>
            <person name="Bohlmann J."/>
        </authorList>
    </citation>
    <scope>NUCLEOTIDE SEQUENCE</scope>
    <source>
        <tissue evidence="1">Green portion of the leader tissue</tissue>
    </source>
</reference>
<organism evidence="1">
    <name type="scientific">Picea sitchensis</name>
    <name type="common">Sitka spruce</name>
    <name type="synonym">Pinus sitchensis</name>
    <dbReference type="NCBI Taxonomy" id="3332"/>
    <lineage>
        <taxon>Eukaryota</taxon>
        <taxon>Viridiplantae</taxon>
        <taxon>Streptophyta</taxon>
        <taxon>Embryophyta</taxon>
        <taxon>Tracheophyta</taxon>
        <taxon>Spermatophyta</taxon>
        <taxon>Pinopsida</taxon>
        <taxon>Pinidae</taxon>
        <taxon>Conifers I</taxon>
        <taxon>Pinales</taxon>
        <taxon>Pinaceae</taxon>
        <taxon>Picea</taxon>
    </lineage>
</organism>
<proteinExistence type="evidence at transcript level"/>
<dbReference type="InterPro" id="IPR006553">
    <property type="entry name" value="Leu-rich_rpt_Cys-con_subtyp"/>
</dbReference>
<evidence type="ECO:0008006" key="2">
    <source>
        <dbReference type="Google" id="ProtNLM"/>
    </source>
</evidence>
<dbReference type="InterPro" id="IPR001611">
    <property type="entry name" value="Leu-rich_rpt"/>
</dbReference>
<dbReference type="SMART" id="SM00367">
    <property type="entry name" value="LRR_CC"/>
    <property type="match status" value="3"/>
</dbReference>
<dbReference type="PANTHER" id="PTHR36766:SF30">
    <property type="entry name" value="TIR-NBS TYPE DISEASE RESISTANCE PROTEIN-RELATED"/>
    <property type="match status" value="1"/>
</dbReference>
<sequence>MHDHLRDLGRSIADQEDSLGRLWRATDDIHDLWQQSRVIREVRGIRTVRGLSYFYHIREPESDEELSWFKNWCDEVLGNCLRKLIDTTPYRFRKLQLVATEDDHLESILRRVESPNLIWLRWNNCPYSCLPSWIPMKNIRVLEVVGTKLKKLWRAESQAPLELRELNVYAPLSMFPKSIGQMKHIEKIVVTCMPDLIHLKSLPEEFCQLSSLKYLHLLCPDMKSLPDSFGYLTNLQHLNLSRCRSLQGFPNSFRNLIRLKYLNLEYCSDLTMSEETFANISTLEYLNLSDCKSVQVLPRQLAHQPSLEILSLSETNLKELPGDIGNLSSLEELSLGNSLLEMLPCSLGHLSSLKKLWVCDSPELKSLPDSLGQLTQLSTLWVGGCGIQSLPPEVAKMNNLVELRVRECPLRELLLKNQAEGEEETLADPTGRRESNLDSSVANAQQQCMYRLGYLQLWQTEISHISFGEGVCPNLKQLDIRSCAHLVDVGALPPTLIRLKLYKCRRLSKIEGICNLTKLRKLNIRKCIEVEDLPSLERLTSLEKFSADECSKLKRIKGLGQLAALRILYMSSCKALEELTGVETLRSLEKLNVVNCRQLQWGEGVVEQLGRQLKFFDL</sequence>
<dbReference type="EMBL" id="EF677181">
    <property type="protein sequence ID" value="ABR17027.1"/>
    <property type="molecule type" value="mRNA"/>
</dbReference>
<dbReference type="PANTHER" id="PTHR36766">
    <property type="entry name" value="PLANT BROAD-SPECTRUM MILDEW RESISTANCE PROTEIN RPW8"/>
    <property type="match status" value="1"/>
</dbReference>
<dbReference type="Pfam" id="PF00560">
    <property type="entry name" value="LRR_1"/>
    <property type="match status" value="1"/>
</dbReference>